<dbReference type="Proteomes" id="UP000377595">
    <property type="component" value="Unassembled WGS sequence"/>
</dbReference>
<keyword evidence="3" id="KW-1185">Reference proteome</keyword>
<gene>
    <name evidence="2" type="ORF">Aple_018250</name>
</gene>
<evidence type="ECO:0000313" key="3">
    <source>
        <dbReference type="Proteomes" id="UP000377595"/>
    </source>
</evidence>
<accession>A0A5M3XCV7</accession>
<name>A0A5M3XCV7_9ACTN</name>
<feature type="region of interest" description="Disordered" evidence="1">
    <location>
        <begin position="1"/>
        <end position="20"/>
    </location>
</feature>
<comment type="caution">
    <text evidence="2">The sequence shown here is derived from an EMBL/GenBank/DDBJ whole genome shotgun (WGS) entry which is preliminary data.</text>
</comment>
<proteinExistence type="predicted"/>
<dbReference type="OrthoDB" id="9803128at2"/>
<dbReference type="EMBL" id="BLAF01000009">
    <property type="protein sequence ID" value="GES18930.1"/>
    <property type="molecule type" value="Genomic_DNA"/>
</dbReference>
<dbReference type="RefSeq" id="WP_155344046.1">
    <property type="nucleotide sequence ID" value="NZ_BAAAHM010000004.1"/>
</dbReference>
<protein>
    <submittedName>
        <fullName evidence="2">Uncharacterized protein</fullName>
    </submittedName>
</protein>
<organism evidence="2 3">
    <name type="scientific">Acrocarpospora pleiomorpha</name>
    <dbReference type="NCBI Taxonomy" id="90975"/>
    <lineage>
        <taxon>Bacteria</taxon>
        <taxon>Bacillati</taxon>
        <taxon>Actinomycetota</taxon>
        <taxon>Actinomycetes</taxon>
        <taxon>Streptosporangiales</taxon>
        <taxon>Streptosporangiaceae</taxon>
        <taxon>Acrocarpospora</taxon>
    </lineage>
</organism>
<reference evidence="2 3" key="1">
    <citation type="submission" date="2019-10" db="EMBL/GenBank/DDBJ databases">
        <title>Whole genome shotgun sequence of Acrocarpospora pleiomorpha NBRC 16267.</title>
        <authorList>
            <person name="Ichikawa N."/>
            <person name="Kimura A."/>
            <person name="Kitahashi Y."/>
            <person name="Komaki H."/>
            <person name="Oguchi A."/>
        </authorList>
    </citation>
    <scope>NUCLEOTIDE SEQUENCE [LARGE SCALE GENOMIC DNA]</scope>
    <source>
        <strain evidence="2 3">NBRC 16267</strain>
    </source>
</reference>
<evidence type="ECO:0000313" key="2">
    <source>
        <dbReference type="EMBL" id="GES18930.1"/>
    </source>
</evidence>
<dbReference type="AlphaFoldDB" id="A0A5M3XCV7"/>
<evidence type="ECO:0000256" key="1">
    <source>
        <dbReference type="SAM" id="MobiDB-lite"/>
    </source>
</evidence>
<sequence length="99" mass="10675">MATTTGPGAPAKPSRTTAPLKVDPEVDQLISDGAHFLGLTKKDLVAEAVRVYLELRREEIRSRMMESMRKLDGSNLARVALLTGLTAEQINAVGGARED</sequence>